<evidence type="ECO:0000313" key="5">
    <source>
        <dbReference type="Proteomes" id="UP000837857"/>
    </source>
</evidence>
<feature type="non-terminal residue" evidence="4">
    <location>
        <position position="212"/>
    </location>
</feature>
<protein>
    <recommendedName>
        <fullName evidence="3">CCHC-type domain-containing protein</fullName>
    </recommendedName>
</protein>
<keyword evidence="1" id="KW-0479">Metal-binding</keyword>
<dbReference type="SUPFAM" id="SSF57756">
    <property type="entry name" value="Retrovirus zinc finger-like domains"/>
    <property type="match status" value="1"/>
</dbReference>
<dbReference type="InterPro" id="IPR001878">
    <property type="entry name" value="Znf_CCHC"/>
</dbReference>
<keyword evidence="1" id="KW-0862">Zinc</keyword>
<dbReference type="Gene3D" id="4.10.60.10">
    <property type="entry name" value="Zinc finger, CCHC-type"/>
    <property type="match status" value="1"/>
</dbReference>
<reference evidence="4" key="1">
    <citation type="submission" date="2022-03" db="EMBL/GenBank/DDBJ databases">
        <authorList>
            <person name="Martin H S."/>
        </authorList>
    </citation>
    <scope>NUCLEOTIDE SEQUENCE</scope>
</reference>
<feature type="domain" description="CCHC-type" evidence="3">
    <location>
        <begin position="112"/>
        <end position="127"/>
    </location>
</feature>
<gene>
    <name evidence="4" type="ORF">IPOD504_LOCUS16968</name>
</gene>
<dbReference type="SMART" id="SM00343">
    <property type="entry name" value="ZnF_C2HC"/>
    <property type="match status" value="2"/>
</dbReference>
<name>A0ABN8J6C4_9NEOP</name>
<feature type="region of interest" description="Disordered" evidence="2">
    <location>
        <begin position="129"/>
        <end position="167"/>
    </location>
</feature>
<dbReference type="InterPro" id="IPR036875">
    <property type="entry name" value="Znf_CCHC_sf"/>
</dbReference>
<sequence>MELKVPVLISLVGEKAYELMVNLCSPTKPKDKVYKDLVKTMESAERDALTVEEGAVVSTRGRRGALGSGDRHDLDDVHYLSNATNRMRLSECSACGDSRHRWQECRYKSFECSKCRKRGHLRRMCPESLGSEPVNSGAGGAWKRGRNKVSRGGAYRRGGDTRNCSGSEAHHMYHEEENRMQNIRMTEIEAEAGTCEDEEPVYQMGLRDYKPI</sequence>
<evidence type="ECO:0000259" key="3">
    <source>
        <dbReference type="PROSITE" id="PS50158"/>
    </source>
</evidence>
<evidence type="ECO:0000256" key="2">
    <source>
        <dbReference type="SAM" id="MobiDB-lite"/>
    </source>
</evidence>
<keyword evidence="5" id="KW-1185">Reference proteome</keyword>
<proteinExistence type="predicted"/>
<evidence type="ECO:0000313" key="4">
    <source>
        <dbReference type="EMBL" id="CAH2075639.1"/>
    </source>
</evidence>
<evidence type="ECO:0000256" key="1">
    <source>
        <dbReference type="PROSITE-ProRule" id="PRU00047"/>
    </source>
</evidence>
<keyword evidence="1" id="KW-0863">Zinc-finger</keyword>
<organism evidence="4 5">
    <name type="scientific">Iphiclides podalirius</name>
    <name type="common">scarce swallowtail</name>
    <dbReference type="NCBI Taxonomy" id="110791"/>
    <lineage>
        <taxon>Eukaryota</taxon>
        <taxon>Metazoa</taxon>
        <taxon>Ecdysozoa</taxon>
        <taxon>Arthropoda</taxon>
        <taxon>Hexapoda</taxon>
        <taxon>Insecta</taxon>
        <taxon>Pterygota</taxon>
        <taxon>Neoptera</taxon>
        <taxon>Endopterygota</taxon>
        <taxon>Lepidoptera</taxon>
        <taxon>Glossata</taxon>
        <taxon>Ditrysia</taxon>
        <taxon>Papilionoidea</taxon>
        <taxon>Papilionidae</taxon>
        <taxon>Papilioninae</taxon>
        <taxon>Iphiclides</taxon>
    </lineage>
</organism>
<dbReference type="EMBL" id="OW152820">
    <property type="protein sequence ID" value="CAH2075639.1"/>
    <property type="molecule type" value="Genomic_DNA"/>
</dbReference>
<dbReference type="Proteomes" id="UP000837857">
    <property type="component" value="Chromosome 8"/>
</dbReference>
<dbReference type="PROSITE" id="PS50158">
    <property type="entry name" value="ZF_CCHC"/>
    <property type="match status" value="1"/>
</dbReference>
<accession>A0ABN8J6C4</accession>